<dbReference type="GeneID" id="112272928"/>
<sequence>MSGARLCSTLAHLGFEGWQLLDPDSFEWPFQYEETRPLLDFLCTNLRPSNVLSLPELLQYNELKAEGKLLEGEDLDFAYGSISAFASRRTNQEAILGAEESIKEIKEATASYKAEALALQKRLQRLQSQLELLGGQTSSLIQGRRGRTAAAASAAGNLSMIEEKLVGRNSEMNTVLEKLSSSARELSYYHSGEEDGIYISFADLRPYTSQDQACTKVLSEWFSKQFDVGPSRLVAEEGKSKCAWVTLDDVTNRFIRGDSERTYHRRVVELQRLRSIFGVSERQWVEAHAEKAKQQALLLTAQLQSSADQAHVHSDLQTLRRRYTDVGSELYTLIQKEEKLLTEVVPNLCWELAQLQDTYILQGDYDLKVMRQEYYISQQKKFIGFLVDQLARHRFLQVACHLERKTTNGAYELLRLVDAELQAYTSNTLGRIERCVGLALAATEAQEHGGVDDRDTFLHRVRDLLNIHTYEQGGLPQYVSAPGLVQQINQVQVELETLRDEMHHSLLQDKHKCINDLCHVIHKMQQLLFASSTTAQPILSPWVCIHHSIPDLPLMKELGEMEKVNSQLSSAIEEVTREHREKAEIVKHHPHEVGRERQVFVDFFCAPDRLRTQVRELSARVMALQT</sequence>
<evidence type="ECO:0000256" key="3">
    <source>
        <dbReference type="ARBA" id="ARBA00022490"/>
    </source>
</evidence>
<keyword evidence="8" id="KW-0206">Cytoskeleton</keyword>
<dbReference type="GO" id="GO:0005874">
    <property type="term" value="C:microtubule"/>
    <property type="evidence" value="ECO:0007669"/>
    <property type="project" value="UniProtKB-KW"/>
</dbReference>
<dbReference type="PANTHER" id="PTHR19378">
    <property type="entry name" value="GOLGIN- RELATED"/>
    <property type="match status" value="1"/>
</dbReference>
<dbReference type="InterPro" id="IPR026206">
    <property type="entry name" value="HAUS3"/>
</dbReference>
<keyword evidence="9" id="KW-0131">Cell cycle</keyword>
<dbReference type="EMBL" id="ABEU02000020">
    <property type="status" value="NOT_ANNOTATED_CDS"/>
    <property type="molecule type" value="Genomic_DNA"/>
</dbReference>
<dbReference type="GO" id="GO:0005815">
    <property type="term" value="C:microtubule organizing center"/>
    <property type="evidence" value="ECO:0000318"/>
    <property type="project" value="GO_Central"/>
</dbReference>
<protein>
    <recommendedName>
        <fullName evidence="11">HAUS augmin-like complex subunit 3 N-terminal domain-containing protein</fullName>
    </recommendedName>
</protein>
<dbReference type="GO" id="GO:0031023">
    <property type="term" value="P:microtubule organizing center organization"/>
    <property type="evidence" value="ECO:0000318"/>
    <property type="project" value="GO_Central"/>
</dbReference>
<dbReference type="Proteomes" id="UP000006727">
    <property type="component" value="Chromosome 20"/>
</dbReference>
<evidence type="ECO:0000259" key="11">
    <source>
        <dbReference type="Pfam" id="PF14932"/>
    </source>
</evidence>
<organism evidence="12 13">
    <name type="scientific">Physcomitrium patens</name>
    <name type="common">Spreading-leaved earth moss</name>
    <name type="synonym">Physcomitrella patens</name>
    <dbReference type="NCBI Taxonomy" id="3218"/>
    <lineage>
        <taxon>Eukaryota</taxon>
        <taxon>Viridiplantae</taxon>
        <taxon>Streptophyta</taxon>
        <taxon>Embryophyta</taxon>
        <taxon>Bryophyta</taxon>
        <taxon>Bryophytina</taxon>
        <taxon>Bryopsida</taxon>
        <taxon>Funariidae</taxon>
        <taxon>Funariales</taxon>
        <taxon>Funariaceae</taxon>
        <taxon>Physcomitrium</taxon>
    </lineage>
</organism>
<reference evidence="12" key="3">
    <citation type="submission" date="2020-12" db="UniProtKB">
        <authorList>
            <consortium name="EnsemblPlants"/>
        </authorList>
    </citation>
    <scope>IDENTIFICATION</scope>
</reference>
<reference evidence="12 13" key="2">
    <citation type="journal article" date="2018" name="Plant J.">
        <title>The Physcomitrella patens chromosome-scale assembly reveals moss genome structure and evolution.</title>
        <authorList>
            <person name="Lang D."/>
            <person name="Ullrich K.K."/>
            <person name="Murat F."/>
            <person name="Fuchs J."/>
            <person name="Jenkins J."/>
            <person name="Haas F.B."/>
            <person name="Piednoel M."/>
            <person name="Gundlach H."/>
            <person name="Van Bel M."/>
            <person name="Meyberg R."/>
            <person name="Vives C."/>
            <person name="Morata J."/>
            <person name="Symeonidi A."/>
            <person name="Hiss M."/>
            <person name="Muchero W."/>
            <person name="Kamisugi Y."/>
            <person name="Saleh O."/>
            <person name="Blanc G."/>
            <person name="Decker E.L."/>
            <person name="van Gessel N."/>
            <person name="Grimwood J."/>
            <person name="Hayes R.D."/>
            <person name="Graham S.W."/>
            <person name="Gunter L.E."/>
            <person name="McDaniel S.F."/>
            <person name="Hoernstein S.N.W."/>
            <person name="Larsson A."/>
            <person name="Li F.W."/>
            <person name="Perroud P.F."/>
            <person name="Phillips J."/>
            <person name="Ranjan P."/>
            <person name="Rokshar D.S."/>
            <person name="Rothfels C.J."/>
            <person name="Schneider L."/>
            <person name="Shu S."/>
            <person name="Stevenson D.W."/>
            <person name="Thummler F."/>
            <person name="Tillich M."/>
            <person name="Villarreal Aguilar J.C."/>
            <person name="Widiez T."/>
            <person name="Wong G.K."/>
            <person name="Wymore A."/>
            <person name="Zhang Y."/>
            <person name="Zimmer A.D."/>
            <person name="Quatrano R.S."/>
            <person name="Mayer K.F.X."/>
            <person name="Goodstein D."/>
            <person name="Casacuberta J.M."/>
            <person name="Vandepoele K."/>
            <person name="Reski R."/>
            <person name="Cuming A.C."/>
            <person name="Tuskan G.A."/>
            <person name="Maumus F."/>
            <person name="Salse J."/>
            <person name="Schmutz J."/>
            <person name="Rensing S.A."/>
        </authorList>
    </citation>
    <scope>NUCLEOTIDE SEQUENCE [LARGE SCALE GENOMIC DNA]</scope>
    <source>
        <strain evidence="12 13">cv. Gransden 2004</strain>
    </source>
</reference>
<evidence type="ECO:0000256" key="5">
    <source>
        <dbReference type="ARBA" id="ARBA00022701"/>
    </source>
</evidence>
<dbReference type="InterPro" id="IPR032733">
    <property type="entry name" value="HAUS3_N"/>
</dbReference>
<dbReference type="OrthoDB" id="2159690at2759"/>
<evidence type="ECO:0000256" key="6">
    <source>
        <dbReference type="ARBA" id="ARBA00022776"/>
    </source>
</evidence>
<dbReference type="AlphaFoldDB" id="A0A7I4FDN2"/>
<keyword evidence="3" id="KW-0963">Cytoplasm</keyword>
<dbReference type="FunCoup" id="A0A7I4FDN2">
    <property type="interactions" value="3645"/>
</dbReference>
<feature type="coiled-coil region" evidence="10">
    <location>
        <begin position="102"/>
        <end position="136"/>
    </location>
</feature>
<name>A0A7I4FDN2_PHYPA</name>
<evidence type="ECO:0000256" key="2">
    <source>
        <dbReference type="ARBA" id="ARBA00009645"/>
    </source>
</evidence>
<evidence type="ECO:0000256" key="9">
    <source>
        <dbReference type="ARBA" id="ARBA00023306"/>
    </source>
</evidence>
<evidence type="ECO:0000256" key="4">
    <source>
        <dbReference type="ARBA" id="ARBA00022618"/>
    </source>
</evidence>
<dbReference type="PANTHER" id="PTHR19378:SF0">
    <property type="entry name" value="HAUS AUGMIN-LIKE COMPLEX SUBUNIT 3"/>
    <property type="match status" value="1"/>
</dbReference>
<comment type="subcellular location">
    <subcellularLocation>
        <location evidence="1">Cytoplasm</location>
        <location evidence="1">Cytoskeleton</location>
        <location evidence="1">Spindle</location>
    </subcellularLocation>
</comment>
<evidence type="ECO:0000256" key="8">
    <source>
        <dbReference type="ARBA" id="ARBA00023212"/>
    </source>
</evidence>
<dbReference type="KEGG" id="ppp:112272928"/>
<keyword evidence="6" id="KW-0498">Mitosis</keyword>
<keyword evidence="13" id="KW-1185">Reference proteome</keyword>
<dbReference type="GO" id="GO:0070652">
    <property type="term" value="C:HAUS complex"/>
    <property type="evidence" value="ECO:0007669"/>
    <property type="project" value="InterPro"/>
</dbReference>
<keyword evidence="4" id="KW-0132">Cell division</keyword>
<dbReference type="GO" id="GO:0051301">
    <property type="term" value="P:cell division"/>
    <property type="evidence" value="ECO:0007669"/>
    <property type="project" value="UniProtKB-KW"/>
</dbReference>
<dbReference type="EnsemblPlants" id="Pp3c20_5680V3.2">
    <property type="protein sequence ID" value="Pp3c20_5680V3.2"/>
    <property type="gene ID" value="Pp3c20_5680"/>
</dbReference>
<evidence type="ECO:0000313" key="13">
    <source>
        <dbReference type="Proteomes" id="UP000006727"/>
    </source>
</evidence>
<dbReference type="Gramene" id="Pp3c20_5680V3.2">
    <property type="protein sequence ID" value="Pp3c20_5680V3.2"/>
    <property type="gene ID" value="Pp3c20_5680"/>
</dbReference>
<proteinExistence type="inferred from homology"/>
<keyword evidence="5" id="KW-0493">Microtubule</keyword>
<dbReference type="RefSeq" id="XP_024356883.1">
    <property type="nucleotide sequence ID" value="XM_024501115.2"/>
</dbReference>
<reference evidence="12 13" key="1">
    <citation type="journal article" date="2008" name="Science">
        <title>The Physcomitrella genome reveals evolutionary insights into the conquest of land by plants.</title>
        <authorList>
            <person name="Rensing S."/>
            <person name="Lang D."/>
            <person name="Zimmer A."/>
            <person name="Terry A."/>
            <person name="Salamov A."/>
            <person name="Shapiro H."/>
            <person name="Nishiyama T."/>
            <person name="Perroud P.-F."/>
            <person name="Lindquist E."/>
            <person name="Kamisugi Y."/>
            <person name="Tanahashi T."/>
            <person name="Sakakibara K."/>
            <person name="Fujita T."/>
            <person name="Oishi K."/>
            <person name="Shin-I T."/>
            <person name="Kuroki Y."/>
            <person name="Toyoda A."/>
            <person name="Suzuki Y."/>
            <person name="Hashimoto A."/>
            <person name="Yamaguchi K."/>
            <person name="Sugano A."/>
            <person name="Kohara Y."/>
            <person name="Fujiyama A."/>
            <person name="Anterola A."/>
            <person name="Aoki S."/>
            <person name="Ashton N."/>
            <person name="Barbazuk W.B."/>
            <person name="Barker E."/>
            <person name="Bennetzen J."/>
            <person name="Bezanilla M."/>
            <person name="Blankenship R."/>
            <person name="Cho S.H."/>
            <person name="Dutcher S."/>
            <person name="Estelle M."/>
            <person name="Fawcett J.A."/>
            <person name="Gundlach H."/>
            <person name="Hanada K."/>
            <person name="Heyl A."/>
            <person name="Hicks K.A."/>
            <person name="Hugh J."/>
            <person name="Lohr M."/>
            <person name="Mayer K."/>
            <person name="Melkozernov A."/>
            <person name="Murata T."/>
            <person name="Nelson D."/>
            <person name="Pils B."/>
            <person name="Prigge M."/>
            <person name="Reiss B."/>
            <person name="Renner T."/>
            <person name="Rombauts S."/>
            <person name="Rushton P."/>
            <person name="Sanderfoot A."/>
            <person name="Schween G."/>
            <person name="Shiu S.-H."/>
            <person name="Stueber K."/>
            <person name="Theodoulou F.L."/>
            <person name="Tu H."/>
            <person name="Van de Peer Y."/>
            <person name="Verrier P.J."/>
            <person name="Waters E."/>
            <person name="Wood A."/>
            <person name="Yang L."/>
            <person name="Cove D."/>
            <person name="Cuming A."/>
            <person name="Hasebe M."/>
            <person name="Lucas S."/>
            <person name="Mishler D.B."/>
            <person name="Reski R."/>
            <person name="Grigoriev I."/>
            <person name="Quatrano R.S."/>
            <person name="Boore J.L."/>
        </authorList>
    </citation>
    <scope>NUCLEOTIDE SEQUENCE [LARGE SCALE GENOMIC DNA]</scope>
    <source>
        <strain evidence="12 13">cv. Gransden 2004</strain>
    </source>
</reference>
<evidence type="ECO:0000256" key="7">
    <source>
        <dbReference type="ARBA" id="ARBA00023054"/>
    </source>
</evidence>
<dbReference type="GO" id="GO:0051225">
    <property type="term" value="P:spindle assembly"/>
    <property type="evidence" value="ECO:0000318"/>
    <property type="project" value="GO_Central"/>
</dbReference>
<evidence type="ECO:0000313" key="12">
    <source>
        <dbReference type="EnsemblPlants" id="Pp3c20_5680V3.2"/>
    </source>
</evidence>
<evidence type="ECO:0000256" key="10">
    <source>
        <dbReference type="SAM" id="Coils"/>
    </source>
</evidence>
<evidence type="ECO:0000256" key="1">
    <source>
        <dbReference type="ARBA" id="ARBA00004186"/>
    </source>
</evidence>
<gene>
    <name evidence="12" type="primary">LOC112272928</name>
</gene>
<dbReference type="InParanoid" id="A0A7I4FDN2"/>
<accession>A0A7I4FDN2</accession>
<comment type="similarity">
    <text evidence="2">Belongs to the HAUS3 family.</text>
</comment>
<dbReference type="PRINTS" id="PR02089">
    <property type="entry name" value="HAUSAUGMINL3"/>
</dbReference>
<keyword evidence="7 10" id="KW-0175">Coiled coil</keyword>
<dbReference type="GO" id="GO:0072686">
    <property type="term" value="C:mitotic spindle"/>
    <property type="evidence" value="ECO:0000318"/>
    <property type="project" value="GO_Central"/>
</dbReference>
<feature type="domain" description="HAUS augmin-like complex subunit 3 N-terminal" evidence="11">
    <location>
        <begin position="28"/>
        <end position="290"/>
    </location>
</feature>
<dbReference type="Pfam" id="PF14932">
    <property type="entry name" value="HAUS-augmin3"/>
    <property type="match status" value="1"/>
</dbReference>